<feature type="domain" description="VOC" evidence="1">
    <location>
        <begin position="137"/>
        <end position="258"/>
    </location>
</feature>
<dbReference type="EMBL" id="BMWG01000007">
    <property type="protein sequence ID" value="GGZ33676.1"/>
    <property type="molecule type" value="Genomic_DNA"/>
</dbReference>
<accession>A0A918UUC9</accession>
<dbReference type="Proteomes" id="UP000630936">
    <property type="component" value="Unassembled WGS sequence"/>
</dbReference>
<evidence type="ECO:0000313" key="3">
    <source>
        <dbReference type="Proteomes" id="UP000630936"/>
    </source>
</evidence>
<dbReference type="PANTHER" id="PTHR33993">
    <property type="entry name" value="GLYOXALASE-RELATED"/>
    <property type="match status" value="1"/>
</dbReference>
<reference evidence="2" key="2">
    <citation type="submission" date="2020-09" db="EMBL/GenBank/DDBJ databases">
        <authorList>
            <person name="Sun Q."/>
            <person name="Ohkuma M."/>
        </authorList>
    </citation>
    <scope>NUCLEOTIDE SEQUENCE</scope>
    <source>
        <strain evidence="2">JCM 4988</strain>
    </source>
</reference>
<organism evidence="2 3">
    <name type="scientific">Streptomyces inusitatus</name>
    <dbReference type="NCBI Taxonomy" id="68221"/>
    <lineage>
        <taxon>Bacteria</taxon>
        <taxon>Bacillati</taxon>
        <taxon>Actinomycetota</taxon>
        <taxon>Actinomycetes</taxon>
        <taxon>Kitasatosporales</taxon>
        <taxon>Streptomycetaceae</taxon>
        <taxon>Streptomyces</taxon>
    </lineage>
</organism>
<dbReference type="PROSITE" id="PS51819">
    <property type="entry name" value="VOC"/>
    <property type="match status" value="2"/>
</dbReference>
<evidence type="ECO:0000259" key="1">
    <source>
        <dbReference type="PROSITE" id="PS51819"/>
    </source>
</evidence>
<dbReference type="InterPro" id="IPR037523">
    <property type="entry name" value="VOC_core"/>
</dbReference>
<keyword evidence="3" id="KW-1185">Reference proteome</keyword>
<dbReference type="PANTHER" id="PTHR33993:SF10">
    <property type="entry name" value="CONSERVED PROTEIN"/>
    <property type="match status" value="1"/>
</dbReference>
<sequence>MLTTRYVTGSPNWLDLGTPDVAAADRFYRGLFGWIFESAGPQAGGYGMFRLDDTTAAGGMTVPPEQAPASWHVYFQSPDADATAEAVRLHGGTVLFEPMDVFDFGRMAAFTDPSGIGFGVWQPRDYKGLGVVGVPGSLCWLELYTPDTDAGLAFYTQVFGWETSSMPYPDGSGSYPLAHPSGTGGEAMFAGAVPVSADPTGSGPHWLPYFAVLDCDATAALARETGGTVHLPPVDLPGVGRFARLTDPAGAKFAVIQGEPQPE</sequence>
<comment type="caution">
    <text evidence="2">The sequence shown here is derived from an EMBL/GenBank/DDBJ whole genome shotgun (WGS) entry which is preliminary data.</text>
</comment>
<dbReference type="Gene3D" id="3.10.180.10">
    <property type="entry name" value="2,3-Dihydroxybiphenyl 1,2-Dioxygenase, domain 1"/>
    <property type="match status" value="2"/>
</dbReference>
<name>A0A918UUC9_9ACTN</name>
<feature type="domain" description="VOC" evidence="1">
    <location>
        <begin position="10"/>
        <end position="123"/>
    </location>
</feature>
<reference evidence="2" key="1">
    <citation type="journal article" date="2014" name="Int. J. Syst. Evol. Microbiol.">
        <title>Complete genome sequence of Corynebacterium casei LMG S-19264T (=DSM 44701T), isolated from a smear-ripened cheese.</title>
        <authorList>
            <consortium name="US DOE Joint Genome Institute (JGI-PGF)"/>
            <person name="Walter F."/>
            <person name="Albersmeier A."/>
            <person name="Kalinowski J."/>
            <person name="Ruckert C."/>
        </authorList>
    </citation>
    <scope>NUCLEOTIDE SEQUENCE</scope>
    <source>
        <strain evidence="2">JCM 4988</strain>
    </source>
</reference>
<protein>
    <submittedName>
        <fullName evidence="2">Hydroxylase</fullName>
    </submittedName>
</protein>
<dbReference type="SUPFAM" id="SSF54593">
    <property type="entry name" value="Glyoxalase/Bleomycin resistance protein/Dihydroxybiphenyl dioxygenase"/>
    <property type="match status" value="2"/>
</dbReference>
<dbReference type="CDD" id="cd07247">
    <property type="entry name" value="SgaA_N_like"/>
    <property type="match status" value="2"/>
</dbReference>
<dbReference type="AlphaFoldDB" id="A0A918UUC9"/>
<dbReference type="Pfam" id="PF00903">
    <property type="entry name" value="Glyoxalase"/>
    <property type="match status" value="2"/>
</dbReference>
<evidence type="ECO:0000313" key="2">
    <source>
        <dbReference type="EMBL" id="GGZ33676.1"/>
    </source>
</evidence>
<dbReference type="RefSeq" id="WP_190123542.1">
    <property type="nucleotide sequence ID" value="NZ_BMWG01000007.1"/>
</dbReference>
<dbReference type="InterPro" id="IPR004360">
    <property type="entry name" value="Glyas_Fos-R_dOase_dom"/>
</dbReference>
<dbReference type="InterPro" id="IPR052164">
    <property type="entry name" value="Anthracycline_SecMetBiosynth"/>
</dbReference>
<proteinExistence type="predicted"/>
<dbReference type="InterPro" id="IPR029068">
    <property type="entry name" value="Glyas_Bleomycin-R_OHBP_Dase"/>
</dbReference>
<gene>
    <name evidence="2" type="ORF">GCM10010387_29830</name>
</gene>